<evidence type="ECO:0000256" key="1">
    <source>
        <dbReference type="SAM" id="MobiDB-lite"/>
    </source>
</evidence>
<gene>
    <name evidence="2" type="ORF">DWQ67_09105</name>
</gene>
<proteinExistence type="predicted"/>
<dbReference type="Proteomes" id="UP000273119">
    <property type="component" value="Unassembled WGS sequence"/>
</dbReference>
<protein>
    <recommendedName>
        <fullName evidence="4">Alpha/beta hydrolase</fullName>
    </recommendedName>
</protein>
<evidence type="ECO:0000313" key="2">
    <source>
        <dbReference type="EMBL" id="RKW70106.1"/>
    </source>
</evidence>
<dbReference type="AlphaFoldDB" id="A0A496PHY8"/>
<sequence length="490" mass="49412">MSDYSVFGGEGSLGVVTEDLRAESARYRAALGHLAGCSGTMFYPGGAPYGLPVTHPHLVQAFEQVKTKAYSASLALDAVKEKMSALATQLSSCASTYQAAEERAKAQPGGFKSHLLYPKGVLGAMSVLALPDDFPVGALWLFSPAAAAAAVATQSQLGSIGSMAIAALAKGANEGAPPGMEVSAAAVKALTERINAGALGVPGRHGLGALGGLTGTVADVSPLGPIATEPPQLMGDAPAADGLAGMVGLQGRAWDGKGQLLYTRVTDAQGQETWIVTIPGTQDAEGGAWGSRRIAEAMSGKTENVSAAVLNGLASVGAKPGARIVLSGHSQGGRHAINLSSDKVLSTRYKVAGVVTAGAPSGTQETPRGVKVIQLEDPDDPVPGLDGAAGVPTNRERVLVRSATGGSIHADPGGKAGILGWEHKVANYQELAAKADADKGEALTKAISALGIKGGQSTTYQVPTSAGPPPPPREPIPAPTGEGKVFYGGR</sequence>
<comment type="caution">
    <text evidence="2">The sequence shown here is derived from an EMBL/GenBank/DDBJ whole genome shotgun (WGS) entry which is preliminary data.</text>
</comment>
<keyword evidence="3" id="KW-1185">Reference proteome</keyword>
<dbReference type="Gene3D" id="3.40.50.1820">
    <property type="entry name" value="alpha/beta hydrolase"/>
    <property type="match status" value="1"/>
</dbReference>
<reference evidence="2 3" key="1">
    <citation type="submission" date="2018-07" db="EMBL/GenBank/DDBJ databases">
        <title>Arthrobacter sp. nov., isolated from raw cow's milk with high bacterial count.</title>
        <authorList>
            <person name="Hahne J."/>
            <person name="Isele D."/>
            <person name="Lipski A."/>
        </authorList>
    </citation>
    <scope>NUCLEOTIDE SEQUENCE [LARGE SCALE GENOMIC DNA]</scope>
    <source>
        <strain evidence="2 3">JZ R-183</strain>
    </source>
</reference>
<name>A0A496PHY8_9MICC</name>
<dbReference type="EMBL" id="QQXL01000005">
    <property type="protein sequence ID" value="RKW70106.1"/>
    <property type="molecule type" value="Genomic_DNA"/>
</dbReference>
<dbReference type="SUPFAM" id="SSF53474">
    <property type="entry name" value="alpha/beta-Hydrolases"/>
    <property type="match status" value="1"/>
</dbReference>
<dbReference type="RefSeq" id="WP_121485294.1">
    <property type="nucleotide sequence ID" value="NZ_QQXL01000005.1"/>
</dbReference>
<organism evidence="2 3">
    <name type="scientific">Galactobacter caseinivorans</name>
    <dbReference type="NCBI Taxonomy" id="2676123"/>
    <lineage>
        <taxon>Bacteria</taxon>
        <taxon>Bacillati</taxon>
        <taxon>Actinomycetota</taxon>
        <taxon>Actinomycetes</taxon>
        <taxon>Micrococcales</taxon>
        <taxon>Micrococcaceae</taxon>
        <taxon>Galactobacter</taxon>
    </lineage>
</organism>
<feature type="compositionally biased region" description="Pro residues" evidence="1">
    <location>
        <begin position="466"/>
        <end position="478"/>
    </location>
</feature>
<evidence type="ECO:0000313" key="3">
    <source>
        <dbReference type="Proteomes" id="UP000273119"/>
    </source>
</evidence>
<dbReference type="InterPro" id="IPR029058">
    <property type="entry name" value="AB_hydrolase_fold"/>
</dbReference>
<feature type="region of interest" description="Disordered" evidence="1">
    <location>
        <begin position="454"/>
        <end position="490"/>
    </location>
</feature>
<evidence type="ECO:0008006" key="4">
    <source>
        <dbReference type="Google" id="ProtNLM"/>
    </source>
</evidence>
<accession>A0A496PHY8</accession>